<evidence type="ECO:0000256" key="3">
    <source>
        <dbReference type="ARBA" id="ARBA00022448"/>
    </source>
</evidence>
<keyword evidence="4" id="KW-0812">Transmembrane</keyword>
<evidence type="ECO:0000256" key="2">
    <source>
        <dbReference type="ARBA" id="ARBA00008685"/>
    </source>
</evidence>
<dbReference type="SMART" id="SM00918">
    <property type="entry name" value="Lig_chan-Glu_bd"/>
    <property type="match status" value="1"/>
</dbReference>
<evidence type="ECO:0000256" key="10">
    <source>
        <dbReference type="ARBA" id="ARBA00023286"/>
    </source>
</evidence>
<dbReference type="OrthoDB" id="5984008at2759"/>
<evidence type="ECO:0000256" key="7">
    <source>
        <dbReference type="ARBA" id="ARBA00023136"/>
    </source>
</evidence>
<evidence type="ECO:0000256" key="5">
    <source>
        <dbReference type="ARBA" id="ARBA00022989"/>
    </source>
</evidence>
<feature type="signal peptide" evidence="12">
    <location>
        <begin position="1"/>
        <end position="19"/>
    </location>
</feature>
<evidence type="ECO:0008006" key="17">
    <source>
        <dbReference type="Google" id="ProtNLM"/>
    </source>
</evidence>
<dbReference type="InterPro" id="IPR001320">
    <property type="entry name" value="Iontro_rcpt_C"/>
</dbReference>
<feature type="chain" id="PRO_5036210997" description="Ionotropic glutamate receptor" evidence="12">
    <location>
        <begin position="20"/>
        <end position="361"/>
    </location>
</feature>
<protein>
    <recommendedName>
        <fullName evidence="17">Ionotropic glutamate receptor</fullName>
    </recommendedName>
</protein>
<keyword evidence="8" id="KW-0675">Receptor</keyword>
<evidence type="ECO:0000256" key="4">
    <source>
        <dbReference type="ARBA" id="ARBA00022692"/>
    </source>
</evidence>
<keyword evidence="9" id="KW-0325">Glycoprotein</keyword>
<comment type="similarity">
    <text evidence="2">Belongs to the glutamate-gated ion channel (TC 1.A.10.1) family.</text>
</comment>
<keyword evidence="11" id="KW-0407">Ion channel</keyword>
<proteinExistence type="inferred from homology"/>
<keyword evidence="6" id="KW-0406">Ion transport</keyword>
<dbReference type="PANTHER" id="PTHR18966">
    <property type="entry name" value="IONOTROPIC GLUTAMATE RECEPTOR"/>
    <property type="match status" value="1"/>
</dbReference>
<dbReference type="InterPro" id="IPR015683">
    <property type="entry name" value="Ionotropic_Glu_rcpt"/>
</dbReference>
<accession>A0A7R9KT70</accession>
<feature type="domain" description="Ionotropic glutamate receptor C-terminal" evidence="13">
    <location>
        <begin position="23"/>
        <end position="316"/>
    </location>
</feature>
<evidence type="ECO:0000256" key="12">
    <source>
        <dbReference type="SAM" id="SignalP"/>
    </source>
</evidence>
<dbReference type="InterPro" id="IPR019594">
    <property type="entry name" value="Glu/Gly-bd"/>
</dbReference>
<keyword evidence="10" id="KW-1071">Ligand-gated ion channel</keyword>
<dbReference type="EMBL" id="CAJPIZ010005917">
    <property type="protein sequence ID" value="CAG2109061.1"/>
    <property type="molecule type" value="Genomic_DNA"/>
</dbReference>
<dbReference type="FunFam" id="3.40.190.10:FF:000024">
    <property type="entry name" value="Glutamate receptor, ionotropic, delta 1"/>
    <property type="match status" value="1"/>
</dbReference>
<sequence>MNKLLLLFVVLLSATQVVPHRPTKIVTSVLAEGFLEERPAEPGVVLSGNDRYMGYIKDLADAIADRLNITYSLRLVKDGYYGTRPLSTGRWNGMIGELVANESDIAIAPLTITAQRERVVAFSQPFLMTGITVMMKKPTPLTSGVSSVMDPFSCGLWALIGLSYASVWVILYAISRLSTAGKHESETNCRSSISGRILWTVCGLFTIINSKHEVYSRMWRHMNSNPNSMVNSYSEGFQRVRESGGKYAFLMEEASSHLINGQMPCDTMTVGRLIDTKGYGVATPKGSPLSDEINFVVLKLKEEGFMTTLAEKWWQKTSQCGSMNSHFNPWTHIYDTMKANVDKTVNGLVSQNDLQKPGAEC</sequence>
<keyword evidence="7" id="KW-0472">Membrane</keyword>
<organism evidence="15">
    <name type="scientific">Medioppia subpectinata</name>
    <dbReference type="NCBI Taxonomy" id="1979941"/>
    <lineage>
        <taxon>Eukaryota</taxon>
        <taxon>Metazoa</taxon>
        <taxon>Ecdysozoa</taxon>
        <taxon>Arthropoda</taxon>
        <taxon>Chelicerata</taxon>
        <taxon>Arachnida</taxon>
        <taxon>Acari</taxon>
        <taxon>Acariformes</taxon>
        <taxon>Sarcoptiformes</taxon>
        <taxon>Oribatida</taxon>
        <taxon>Brachypylina</taxon>
        <taxon>Oppioidea</taxon>
        <taxon>Oppiidae</taxon>
        <taxon>Medioppia</taxon>
    </lineage>
</organism>
<evidence type="ECO:0000313" key="15">
    <source>
        <dbReference type="EMBL" id="CAD7628631.1"/>
    </source>
</evidence>
<evidence type="ECO:0000313" key="16">
    <source>
        <dbReference type="Proteomes" id="UP000759131"/>
    </source>
</evidence>
<dbReference type="GO" id="GO:0015276">
    <property type="term" value="F:ligand-gated monoatomic ion channel activity"/>
    <property type="evidence" value="ECO:0007669"/>
    <property type="project" value="InterPro"/>
</dbReference>
<evidence type="ECO:0000259" key="13">
    <source>
        <dbReference type="SMART" id="SM00079"/>
    </source>
</evidence>
<dbReference type="SMART" id="SM00079">
    <property type="entry name" value="PBPe"/>
    <property type="match status" value="1"/>
</dbReference>
<feature type="domain" description="Ionotropic glutamate receptor L-glutamate and glycine-binding" evidence="14">
    <location>
        <begin position="33"/>
        <end position="100"/>
    </location>
</feature>
<keyword evidence="5" id="KW-1133">Transmembrane helix</keyword>
<evidence type="ECO:0000259" key="14">
    <source>
        <dbReference type="SMART" id="SM00918"/>
    </source>
</evidence>
<name>A0A7R9KT70_9ACAR</name>
<dbReference type="GO" id="GO:0016020">
    <property type="term" value="C:membrane"/>
    <property type="evidence" value="ECO:0007669"/>
    <property type="project" value="UniProtKB-SubCell"/>
</dbReference>
<dbReference type="AlphaFoldDB" id="A0A7R9KT70"/>
<dbReference type="Proteomes" id="UP000759131">
    <property type="component" value="Unassembled WGS sequence"/>
</dbReference>
<evidence type="ECO:0000256" key="8">
    <source>
        <dbReference type="ARBA" id="ARBA00023170"/>
    </source>
</evidence>
<keyword evidence="3" id="KW-0813">Transport</keyword>
<evidence type="ECO:0000256" key="11">
    <source>
        <dbReference type="ARBA" id="ARBA00023303"/>
    </source>
</evidence>
<evidence type="ECO:0000256" key="9">
    <source>
        <dbReference type="ARBA" id="ARBA00023180"/>
    </source>
</evidence>
<dbReference type="Gene3D" id="3.40.190.10">
    <property type="entry name" value="Periplasmic binding protein-like II"/>
    <property type="match status" value="3"/>
</dbReference>
<dbReference type="EMBL" id="OC860492">
    <property type="protein sequence ID" value="CAD7628631.1"/>
    <property type="molecule type" value="Genomic_DNA"/>
</dbReference>
<reference evidence="15" key="1">
    <citation type="submission" date="2020-11" db="EMBL/GenBank/DDBJ databases">
        <authorList>
            <person name="Tran Van P."/>
        </authorList>
    </citation>
    <scope>NUCLEOTIDE SEQUENCE</scope>
</reference>
<dbReference type="Pfam" id="PF10613">
    <property type="entry name" value="Lig_chan-Glu_bd"/>
    <property type="match status" value="1"/>
</dbReference>
<gene>
    <name evidence="15" type="ORF">OSB1V03_LOCUS9052</name>
</gene>
<evidence type="ECO:0000256" key="1">
    <source>
        <dbReference type="ARBA" id="ARBA00004141"/>
    </source>
</evidence>
<evidence type="ECO:0000256" key="6">
    <source>
        <dbReference type="ARBA" id="ARBA00023065"/>
    </source>
</evidence>
<dbReference type="SUPFAM" id="SSF53850">
    <property type="entry name" value="Periplasmic binding protein-like II"/>
    <property type="match status" value="1"/>
</dbReference>
<keyword evidence="16" id="KW-1185">Reference proteome</keyword>
<keyword evidence="12" id="KW-0732">Signal</keyword>
<comment type="subcellular location">
    <subcellularLocation>
        <location evidence="1">Membrane</location>
        <topology evidence="1">Multi-pass membrane protein</topology>
    </subcellularLocation>
</comment>